<feature type="region of interest" description="Disordered" evidence="11">
    <location>
        <begin position="299"/>
        <end position="506"/>
    </location>
</feature>
<gene>
    <name evidence="13" type="ORF">EXIGLDRAFT_377841</name>
</gene>
<dbReference type="GO" id="GO:0005576">
    <property type="term" value="C:extracellular region"/>
    <property type="evidence" value="ECO:0007669"/>
    <property type="project" value="InterPro"/>
</dbReference>
<dbReference type="InterPro" id="IPR036573">
    <property type="entry name" value="CBM_sf_5/12"/>
</dbReference>
<dbReference type="AlphaFoldDB" id="A0A165Q0V8"/>
<dbReference type="CDD" id="cd02877">
    <property type="entry name" value="GH18_hevamine_XipI_class_III"/>
    <property type="match status" value="1"/>
</dbReference>
<feature type="compositionally biased region" description="Pro residues" evidence="11">
    <location>
        <begin position="354"/>
        <end position="382"/>
    </location>
</feature>
<dbReference type="PANTHER" id="PTHR45708:SF49">
    <property type="entry name" value="ENDOCHITINASE"/>
    <property type="match status" value="1"/>
</dbReference>
<dbReference type="SMART" id="SM00495">
    <property type="entry name" value="ChtBD3"/>
    <property type="match status" value="1"/>
</dbReference>
<organism evidence="13 14">
    <name type="scientific">Exidia glandulosa HHB12029</name>
    <dbReference type="NCBI Taxonomy" id="1314781"/>
    <lineage>
        <taxon>Eukaryota</taxon>
        <taxon>Fungi</taxon>
        <taxon>Dikarya</taxon>
        <taxon>Basidiomycota</taxon>
        <taxon>Agaricomycotina</taxon>
        <taxon>Agaricomycetes</taxon>
        <taxon>Auriculariales</taxon>
        <taxon>Exidiaceae</taxon>
        <taxon>Exidia</taxon>
    </lineage>
</organism>
<dbReference type="PANTHER" id="PTHR45708">
    <property type="entry name" value="ENDOCHITINASE"/>
    <property type="match status" value="1"/>
</dbReference>
<dbReference type="InterPro" id="IPR001579">
    <property type="entry name" value="Glyco_hydro_18_chit_AS"/>
</dbReference>
<evidence type="ECO:0000256" key="7">
    <source>
        <dbReference type="ARBA" id="ARBA00023295"/>
    </source>
</evidence>
<dbReference type="OrthoDB" id="6020543at2759"/>
<evidence type="ECO:0000256" key="5">
    <source>
        <dbReference type="ARBA" id="ARBA00023024"/>
    </source>
</evidence>
<dbReference type="PROSITE" id="PS51910">
    <property type="entry name" value="GH18_2"/>
    <property type="match status" value="1"/>
</dbReference>
<name>A0A165Q0V8_EXIGL</name>
<dbReference type="InterPro" id="IPR045321">
    <property type="entry name" value="Cts1-like"/>
</dbReference>
<dbReference type="InterPro" id="IPR003610">
    <property type="entry name" value="CBM5/12"/>
</dbReference>
<dbReference type="GO" id="GO:0000272">
    <property type="term" value="P:polysaccharide catabolic process"/>
    <property type="evidence" value="ECO:0007669"/>
    <property type="project" value="UniProtKB-KW"/>
</dbReference>
<dbReference type="PROSITE" id="PS01095">
    <property type="entry name" value="GH18_1"/>
    <property type="match status" value="1"/>
</dbReference>
<dbReference type="Pfam" id="PF00704">
    <property type="entry name" value="Glyco_hydro_18"/>
    <property type="match status" value="1"/>
</dbReference>
<dbReference type="InterPro" id="IPR050542">
    <property type="entry name" value="Glycosyl_Hydrlase18_Chitinase"/>
</dbReference>
<dbReference type="GO" id="GO:0008843">
    <property type="term" value="F:endochitinase activity"/>
    <property type="evidence" value="ECO:0007669"/>
    <property type="project" value="UniProtKB-EC"/>
</dbReference>
<dbReference type="GO" id="GO:0008061">
    <property type="term" value="F:chitin binding"/>
    <property type="evidence" value="ECO:0007669"/>
    <property type="project" value="UniProtKB-KW"/>
</dbReference>
<evidence type="ECO:0000256" key="11">
    <source>
        <dbReference type="SAM" id="MobiDB-lite"/>
    </source>
</evidence>
<evidence type="ECO:0000256" key="4">
    <source>
        <dbReference type="ARBA" id="ARBA00022801"/>
    </source>
</evidence>
<keyword evidence="5" id="KW-0146">Chitin degradation</keyword>
<evidence type="ECO:0000256" key="10">
    <source>
        <dbReference type="RuleBase" id="RU004453"/>
    </source>
</evidence>
<keyword evidence="4 9" id="KW-0378">Hydrolase</keyword>
<dbReference type="Gene3D" id="2.10.10.20">
    <property type="entry name" value="Carbohydrate-binding module superfamily 5/12"/>
    <property type="match status" value="1"/>
</dbReference>
<sequence>MDKIPVRFSPAIRNILTPHNTANFQKSLGEYCDDDSIDTFAISFLTVFFGPGGLPQMDLANTCSAVTQKPFGDSQLPDCSFLAEDIKKCQAKGKIVTLSMGGATGGSTFTDDKQASDFADQIWNLFLGGTSDTRPFGDAVLDGVDLDIEGGGSKTFASFVTQLRTHFDSSKSYYVTAAPQCVFPDANLGETLSSAEFDAIYVQFYNNYCGVQNYDNPNAWNFGQWDDFAKNQSPNKDVKIYLGVPASSTAAGSGYVDAAKVGEIAKATASQYSSFGGVMFWDASQARANNRFDQAVKAAISNGTPPSGPAPPSSTDAPAPPSSTDAPAPPSSTDAPVPPVSSDPAPVPSSTEAPIPPVSSEPIPPSSTEAPVPPVSSDPVPVPSSSTEAPIPTSDPGSGGGEGPVTTDDPCETEVPAPTSTDSVPVPPSSTEDPVPPSSTAAPVPPSSTEAPIPPSSTEAPVPPSSTEAPTPTDGGDDCDPAPTSAPSDPSTGGSGSEWDASTAYTGGTCVTYNGASYTAAWWTQGETPGTAAVWTAGCGSAPTKRWTTPESEKPRSGGILGYRRSGVSAAGSNRDHLLRRSHLMRRSRIGPARLH</sequence>
<evidence type="ECO:0000256" key="3">
    <source>
        <dbReference type="ARBA" id="ARBA00022669"/>
    </source>
</evidence>
<accession>A0A165Q0V8</accession>
<dbReference type="InterPro" id="IPR017853">
    <property type="entry name" value="GH"/>
</dbReference>
<dbReference type="Gene3D" id="3.20.20.80">
    <property type="entry name" value="Glycosidases"/>
    <property type="match status" value="1"/>
</dbReference>
<dbReference type="InParanoid" id="A0A165Q0V8"/>
<dbReference type="EC" id="3.2.1.14" evidence="2"/>
<keyword evidence="7 9" id="KW-0326">Glycosidase</keyword>
<feature type="compositionally biased region" description="Low complexity" evidence="11">
    <location>
        <begin position="415"/>
        <end position="442"/>
    </location>
</feature>
<feature type="domain" description="GH18" evidence="12">
    <location>
        <begin position="13"/>
        <end position="303"/>
    </location>
</feature>
<comment type="similarity">
    <text evidence="10">Belongs to the glycosyl hydrolase 18 family.</text>
</comment>
<evidence type="ECO:0000256" key="9">
    <source>
        <dbReference type="RuleBase" id="RU000489"/>
    </source>
</evidence>
<dbReference type="GO" id="GO:0006032">
    <property type="term" value="P:chitin catabolic process"/>
    <property type="evidence" value="ECO:0007669"/>
    <property type="project" value="UniProtKB-KW"/>
</dbReference>
<dbReference type="PRINTS" id="PR01217">
    <property type="entry name" value="PRICHEXTENSN"/>
</dbReference>
<dbReference type="Pfam" id="PF02839">
    <property type="entry name" value="CBM_5_12"/>
    <property type="match status" value="1"/>
</dbReference>
<feature type="compositionally biased region" description="Low complexity" evidence="11">
    <location>
        <begin position="481"/>
        <end position="492"/>
    </location>
</feature>
<keyword evidence="14" id="KW-1185">Reference proteome</keyword>
<evidence type="ECO:0000313" key="13">
    <source>
        <dbReference type="EMBL" id="KZW02929.1"/>
    </source>
</evidence>
<dbReference type="InterPro" id="IPR001223">
    <property type="entry name" value="Glyco_hydro18_cat"/>
</dbReference>
<proteinExistence type="inferred from homology"/>
<reference evidence="13 14" key="1">
    <citation type="journal article" date="2016" name="Mol. Biol. Evol.">
        <title>Comparative Genomics of Early-Diverging Mushroom-Forming Fungi Provides Insights into the Origins of Lignocellulose Decay Capabilities.</title>
        <authorList>
            <person name="Nagy L.G."/>
            <person name="Riley R."/>
            <person name="Tritt A."/>
            <person name="Adam C."/>
            <person name="Daum C."/>
            <person name="Floudas D."/>
            <person name="Sun H."/>
            <person name="Yadav J.S."/>
            <person name="Pangilinan J."/>
            <person name="Larsson K.H."/>
            <person name="Matsuura K."/>
            <person name="Barry K."/>
            <person name="Labutti K."/>
            <person name="Kuo R."/>
            <person name="Ohm R.A."/>
            <person name="Bhattacharya S.S."/>
            <person name="Shirouzu T."/>
            <person name="Yoshinaga Y."/>
            <person name="Martin F.M."/>
            <person name="Grigoriev I.V."/>
            <person name="Hibbett D.S."/>
        </authorList>
    </citation>
    <scope>NUCLEOTIDE SEQUENCE [LARGE SCALE GENOMIC DNA]</scope>
    <source>
        <strain evidence="13 14">HHB12029</strain>
    </source>
</reference>
<keyword evidence="6" id="KW-0119">Carbohydrate metabolism</keyword>
<dbReference type="STRING" id="1314781.A0A165Q0V8"/>
<evidence type="ECO:0000256" key="2">
    <source>
        <dbReference type="ARBA" id="ARBA00012729"/>
    </source>
</evidence>
<evidence type="ECO:0000256" key="8">
    <source>
        <dbReference type="ARBA" id="ARBA00023326"/>
    </source>
</evidence>
<feature type="compositionally biased region" description="Low complexity" evidence="11">
    <location>
        <begin position="313"/>
        <end position="335"/>
    </location>
</feature>
<feature type="region of interest" description="Disordered" evidence="11">
    <location>
        <begin position="541"/>
        <end position="596"/>
    </location>
</feature>
<dbReference type="SUPFAM" id="SSF51445">
    <property type="entry name" value="(Trans)glycosidases"/>
    <property type="match status" value="1"/>
</dbReference>
<evidence type="ECO:0000256" key="1">
    <source>
        <dbReference type="ARBA" id="ARBA00000822"/>
    </source>
</evidence>
<protein>
    <recommendedName>
        <fullName evidence="2">chitinase</fullName>
        <ecNumber evidence="2">3.2.1.14</ecNumber>
    </recommendedName>
</protein>
<keyword evidence="8" id="KW-0624">Polysaccharide degradation</keyword>
<dbReference type="CDD" id="cd12215">
    <property type="entry name" value="ChiC_BD"/>
    <property type="match status" value="1"/>
</dbReference>
<evidence type="ECO:0000313" key="14">
    <source>
        <dbReference type="Proteomes" id="UP000077266"/>
    </source>
</evidence>
<feature type="compositionally biased region" description="Pro residues" evidence="11">
    <location>
        <begin position="336"/>
        <end position="347"/>
    </location>
</feature>
<comment type="catalytic activity">
    <reaction evidence="1">
        <text>Random endo-hydrolysis of N-acetyl-beta-D-glucosaminide (1-&gt;4)-beta-linkages in chitin and chitodextrins.</text>
        <dbReference type="EC" id="3.2.1.14"/>
    </reaction>
</comment>
<dbReference type="Proteomes" id="UP000077266">
    <property type="component" value="Unassembled WGS sequence"/>
</dbReference>
<keyword evidence="3" id="KW-0147">Chitin-binding</keyword>
<dbReference type="EMBL" id="KV425886">
    <property type="protein sequence ID" value="KZW02929.1"/>
    <property type="molecule type" value="Genomic_DNA"/>
</dbReference>
<evidence type="ECO:0000256" key="6">
    <source>
        <dbReference type="ARBA" id="ARBA00023277"/>
    </source>
</evidence>
<feature type="compositionally biased region" description="Basic residues" evidence="11">
    <location>
        <begin position="580"/>
        <end position="596"/>
    </location>
</feature>
<dbReference type="GO" id="GO:0030246">
    <property type="term" value="F:carbohydrate binding"/>
    <property type="evidence" value="ECO:0007669"/>
    <property type="project" value="InterPro"/>
</dbReference>
<dbReference type="SUPFAM" id="SSF51055">
    <property type="entry name" value="Carbohydrate binding domain"/>
    <property type="match status" value="1"/>
</dbReference>
<evidence type="ECO:0000259" key="12">
    <source>
        <dbReference type="PROSITE" id="PS51910"/>
    </source>
</evidence>